<evidence type="ECO:0000313" key="2">
    <source>
        <dbReference type="Proteomes" id="UP000703269"/>
    </source>
</evidence>
<reference evidence="1 2" key="1">
    <citation type="submission" date="2021-08" db="EMBL/GenBank/DDBJ databases">
        <title>Draft Genome Sequence of Phanerochaete sordida strain YK-624.</title>
        <authorList>
            <person name="Mori T."/>
            <person name="Dohra H."/>
            <person name="Suzuki T."/>
            <person name="Kawagishi H."/>
            <person name="Hirai H."/>
        </authorList>
    </citation>
    <scope>NUCLEOTIDE SEQUENCE [LARGE SCALE GENOMIC DNA]</scope>
    <source>
        <strain evidence="1 2">YK-624</strain>
    </source>
</reference>
<organism evidence="1 2">
    <name type="scientific">Phanerochaete sordida</name>
    <dbReference type="NCBI Taxonomy" id="48140"/>
    <lineage>
        <taxon>Eukaryota</taxon>
        <taxon>Fungi</taxon>
        <taxon>Dikarya</taxon>
        <taxon>Basidiomycota</taxon>
        <taxon>Agaricomycotina</taxon>
        <taxon>Agaricomycetes</taxon>
        <taxon>Polyporales</taxon>
        <taxon>Phanerochaetaceae</taxon>
        <taxon>Phanerochaete</taxon>
    </lineage>
</organism>
<proteinExistence type="predicted"/>
<dbReference type="SUPFAM" id="SSF52047">
    <property type="entry name" value="RNI-like"/>
    <property type="match status" value="1"/>
</dbReference>
<name>A0A9P3L8J5_9APHY</name>
<gene>
    <name evidence="1" type="ORF">PsYK624_011550</name>
</gene>
<evidence type="ECO:0008006" key="3">
    <source>
        <dbReference type="Google" id="ProtNLM"/>
    </source>
</evidence>
<dbReference type="InterPro" id="IPR032675">
    <property type="entry name" value="LRR_dom_sf"/>
</dbReference>
<protein>
    <recommendedName>
        <fullName evidence="3">F-box domain-containing protein</fullName>
    </recommendedName>
</protein>
<sequence>MHRCLCITEVLRVIAYSVDDNDVLFSMSLTCRAFLEPALDALWYELSDPDPLIELFPKSKRGAEPKGHLTLIDTPTEEEWARFEYYARRVRILRYWTPIYDSPELDDWLGVDWDSVLQYCPEKQLLPRLHTFESDFQLISDWYYLFIQPPLRHLTLTYWELLDPEIPSVEALHKCAQTLESLEVHIIGWDVSDPQAISSLSHVVSQMRALKIVNVDNLLPQAVAHLAGLHTLRELHFSVETLDGASTPLPFPVLERLQVKAHTPNVNALTCILRRLQAPALRALELEYDPGQDSHSPTAAYVRSTFGAVEHLVQLHKFSFGVRTRREPVEASRIDDIASLLTLRSLEHIDLDTLPLVLAPADIDRIARAWPHATTLLLGNWADGTLQLPDLLPLAKSCPRLRTLGVPLAIPETFKLGALPEFGTGLPLRELRTSADGPAFSEDAAVFLACTFPCAQLQTWNQDDQDAVQRINKTAREFLQATIKRKYVA</sequence>
<dbReference type="Gene3D" id="3.80.10.10">
    <property type="entry name" value="Ribonuclease Inhibitor"/>
    <property type="match status" value="1"/>
</dbReference>
<comment type="caution">
    <text evidence="1">The sequence shown here is derived from an EMBL/GenBank/DDBJ whole genome shotgun (WGS) entry which is preliminary data.</text>
</comment>
<keyword evidence="2" id="KW-1185">Reference proteome</keyword>
<dbReference type="AlphaFoldDB" id="A0A9P3L8J5"/>
<dbReference type="Proteomes" id="UP000703269">
    <property type="component" value="Unassembled WGS sequence"/>
</dbReference>
<evidence type="ECO:0000313" key="1">
    <source>
        <dbReference type="EMBL" id="GJE85078.1"/>
    </source>
</evidence>
<dbReference type="EMBL" id="BPQB01000002">
    <property type="protein sequence ID" value="GJE85078.1"/>
    <property type="molecule type" value="Genomic_DNA"/>
</dbReference>
<dbReference type="OrthoDB" id="3222238at2759"/>
<accession>A0A9P3L8J5</accession>